<feature type="chain" id="PRO_5032895647" evidence="1">
    <location>
        <begin position="19"/>
        <end position="154"/>
    </location>
</feature>
<protein>
    <submittedName>
        <fullName evidence="2">Uncharacterized protein</fullName>
    </submittedName>
</protein>
<dbReference type="EMBL" id="CAJNDS010002234">
    <property type="protein sequence ID" value="CAE7386378.1"/>
    <property type="molecule type" value="Genomic_DNA"/>
</dbReference>
<keyword evidence="1" id="KW-0732">Signal</keyword>
<evidence type="ECO:0000313" key="3">
    <source>
        <dbReference type="Proteomes" id="UP000604046"/>
    </source>
</evidence>
<organism evidence="2 3">
    <name type="scientific">Symbiodinium natans</name>
    <dbReference type="NCBI Taxonomy" id="878477"/>
    <lineage>
        <taxon>Eukaryota</taxon>
        <taxon>Sar</taxon>
        <taxon>Alveolata</taxon>
        <taxon>Dinophyceae</taxon>
        <taxon>Suessiales</taxon>
        <taxon>Symbiodiniaceae</taxon>
        <taxon>Symbiodinium</taxon>
    </lineage>
</organism>
<keyword evidence="3" id="KW-1185">Reference proteome</keyword>
<reference evidence="2" key="1">
    <citation type="submission" date="2021-02" db="EMBL/GenBank/DDBJ databases">
        <authorList>
            <person name="Dougan E. K."/>
            <person name="Rhodes N."/>
            <person name="Thang M."/>
            <person name="Chan C."/>
        </authorList>
    </citation>
    <scope>NUCLEOTIDE SEQUENCE</scope>
</reference>
<dbReference type="AlphaFoldDB" id="A0A812QJP3"/>
<gene>
    <name evidence="2" type="ORF">SNAT2548_LOCUS21073</name>
</gene>
<comment type="caution">
    <text evidence="2">The sequence shown here is derived from an EMBL/GenBank/DDBJ whole genome shotgun (WGS) entry which is preliminary data.</text>
</comment>
<proteinExistence type="predicted"/>
<sequence length="154" mass="16555">MALQHVVLVLLVVEGSQAQNATSADPPVALGDLIHCPCGVKCLMELGRWHIFNVGQSCMCQACSAETNLRGSDPKQAAHATPTAEEKTVAEEFLTWDSGLVPASNLLYCRCGRNGWGGCKPCRMTCPCGKECVDWVQGIYGAPAWCIEHRCTAC</sequence>
<dbReference type="Proteomes" id="UP000604046">
    <property type="component" value="Unassembled WGS sequence"/>
</dbReference>
<dbReference type="OrthoDB" id="10356243at2759"/>
<feature type="signal peptide" evidence="1">
    <location>
        <begin position="1"/>
        <end position="18"/>
    </location>
</feature>
<evidence type="ECO:0000313" key="2">
    <source>
        <dbReference type="EMBL" id="CAE7386378.1"/>
    </source>
</evidence>
<accession>A0A812QJP3</accession>
<evidence type="ECO:0000256" key="1">
    <source>
        <dbReference type="SAM" id="SignalP"/>
    </source>
</evidence>
<name>A0A812QJP3_9DINO</name>